<evidence type="ECO:0000313" key="3">
    <source>
        <dbReference type="Proteomes" id="UP000238916"/>
    </source>
</evidence>
<proteinExistence type="predicted"/>
<sequence>MLKRLQQLEEGITPNHARQERVLNPLSFVVRYGLSFVDWVAALPMTGDFSEQQIRL</sequence>
<dbReference type="Pfam" id="PF24850">
    <property type="entry name" value="CC_BshC"/>
    <property type="match status" value="1"/>
</dbReference>
<protein>
    <recommendedName>
        <fullName evidence="1">Bacillithiol biosynthesis BshC C-terminal coiled-coil domain-containing protein</fullName>
    </recommendedName>
</protein>
<dbReference type="EMBL" id="OMOF01000418">
    <property type="protein sequence ID" value="SPF50399.1"/>
    <property type="molecule type" value="Genomic_DNA"/>
</dbReference>
<feature type="domain" description="Bacillithiol biosynthesis BshC C-terminal coiled-coil" evidence="1">
    <location>
        <begin position="2"/>
        <end position="49"/>
    </location>
</feature>
<dbReference type="Proteomes" id="UP000238916">
    <property type="component" value="Unassembled WGS sequence"/>
</dbReference>
<dbReference type="InterPro" id="IPR055399">
    <property type="entry name" value="CC_BshC"/>
</dbReference>
<evidence type="ECO:0000313" key="2">
    <source>
        <dbReference type="EMBL" id="SPF50399.1"/>
    </source>
</evidence>
<organism evidence="2 3">
    <name type="scientific">Candidatus Desulfosporosinus infrequens</name>
    <dbReference type="NCBI Taxonomy" id="2043169"/>
    <lineage>
        <taxon>Bacteria</taxon>
        <taxon>Bacillati</taxon>
        <taxon>Bacillota</taxon>
        <taxon>Clostridia</taxon>
        <taxon>Eubacteriales</taxon>
        <taxon>Desulfitobacteriaceae</taxon>
        <taxon>Desulfosporosinus</taxon>
    </lineage>
</organism>
<reference evidence="3" key="1">
    <citation type="submission" date="2018-02" db="EMBL/GenBank/DDBJ databases">
        <authorList>
            <person name="Hausmann B."/>
        </authorList>
    </citation>
    <scope>NUCLEOTIDE SEQUENCE [LARGE SCALE GENOMIC DNA]</scope>
    <source>
        <strain evidence="3">Peat soil MAG SbF1</strain>
    </source>
</reference>
<evidence type="ECO:0000259" key="1">
    <source>
        <dbReference type="Pfam" id="PF24850"/>
    </source>
</evidence>
<dbReference type="AlphaFoldDB" id="A0A2U3LF52"/>
<accession>A0A2U3LF52</accession>
<gene>
    <name evidence="2" type="ORF">SBF1_4750004</name>
</gene>
<name>A0A2U3LF52_9FIRM</name>